<dbReference type="SUPFAM" id="SSF109604">
    <property type="entry name" value="HD-domain/PDEase-like"/>
    <property type="match status" value="1"/>
</dbReference>
<evidence type="ECO:0000259" key="1">
    <source>
        <dbReference type="PROSITE" id="PS51832"/>
    </source>
</evidence>
<evidence type="ECO:0000313" key="3">
    <source>
        <dbReference type="Proteomes" id="UP000320913"/>
    </source>
</evidence>
<sequence>MTGPAARPPAPHAGLTDTPVLRILVQGRSLAMQLCVLLKTAKIHDVGNVAFHGPLVNFIETVEQLFTAEGEFKLQAVGDFLYINQGRLKLDGSSYASYQYLIDEFRNRGLSGFAFNGKVTPPEVKKFVRLFLDVDVKAEDPYEGFSAALLKLSVEHLVPLRTVVPQTGAINVEEARDSRKVAKRTFYRAIEATKTVMLSGRDKKPIDLRKAKRAVQSIVDLILNEEFSLIGLTAIKNHDEYTFQHCVNVSILSISLGQRLGLNKKMLGELGVAAILHDLGKATIPGWVLNKPGKLTAGAVTPSWGTTSRCRSSAASWRSRTASTP</sequence>
<dbReference type="InterPro" id="IPR003607">
    <property type="entry name" value="HD/PDEase_dom"/>
</dbReference>
<name>A0A538T8B6_UNCEI</name>
<gene>
    <name evidence="2" type="ORF">E6K75_03600</name>
</gene>
<dbReference type="PANTHER" id="PTHR43155">
    <property type="entry name" value="CYCLIC DI-GMP PHOSPHODIESTERASE PA4108-RELATED"/>
    <property type="match status" value="1"/>
</dbReference>
<dbReference type="CDD" id="cd00077">
    <property type="entry name" value="HDc"/>
    <property type="match status" value="1"/>
</dbReference>
<dbReference type="Gene3D" id="1.10.3210.10">
    <property type="entry name" value="Hypothetical protein af1432"/>
    <property type="match status" value="1"/>
</dbReference>
<accession>A0A538T8B6</accession>
<dbReference type="PANTHER" id="PTHR43155:SF2">
    <property type="entry name" value="CYCLIC DI-GMP PHOSPHODIESTERASE PA4108"/>
    <property type="match status" value="1"/>
</dbReference>
<dbReference type="Pfam" id="PF01966">
    <property type="entry name" value="HD"/>
    <property type="match status" value="1"/>
</dbReference>
<dbReference type="InterPro" id="IPR037522">
    <property type="entry name" value="HD_GYP_dom"/>
</dbReference>
<reference evidence="2 3" key="1">
    <citation type="journal article" date="2019" name="Nat. Microbiol.">
        <title>Mediterranean grassland soil C-N compound turnover is dependent on rainfall and depth, and is mediated by genomically divergent microorganisms.</title>
        <authorList>
            <person name="Diamond S."/>
            <person name="Andeer P.F."/>
            <person name="Li Z."/>
            <person name="Crits-Christoph A."/>
            <person name="Burstein D."/>
            <person name="Anantharaman K."/>
            <person name="Lane K.R."/>
            <person name="Thomas B.C."/>
            <person name="Pan C."/>
            <person name="Northen T.R."/>
            <person name="Banfield J.F."/>
        </authorList>
    </citation>
    <scope>NUCLEOTIDE SEQUENCE [LARGE SCALE GENOMIC DNA]</scope>
    <source>
        <strain evidence="2">WS_5</strain>
    </source>
</reference>
<organism evidence="2 3">
    <name type="scientific">Eiseniibacteriota bacterium</name>
    <dbReference type="NCBI Taxonomy" id="2212470"/>
    <lineage>
        <taxon>Bacteria</taxon>
        <taxon>Candidatus Eiseniibacteriota</taxon>
    </lineage>
</organism>
<dbReference type="PROSITE" id="PS51832">
    <property type="entry name" value="HD_GYP"/>
    <property type="match status" value="1"/>
</dbReference>
<feature type="domain" description="HD-GYP" evidence="1">
    <location>
        <begin position="220"/>
        <end position="325"/>
    </location>
</feature>
<evidence type="ECO:0000313" key="2">
    <source>
        <dbReference type="EMBL" id="TMQ59869.1"/>
    </source>
</evidence>
<protein>
    <submittedName>
        <fullName evidence="2">HD domain-containing protein</fullName>
    </submittedName>
</protein>
<comment type="caution">
    <text evidence="2">The sequence shown here is derived from an EMBL/GenBank/DDBJ whole genome shotgun (WGS) entry which is preliminary data.</text>
</comment>
<dbReference type="InterPro" id="IPR006674">
    <property type="entry name" value="HD_domain"/>
</dbReference>
<proteinExistence type="predicted"/>
<dbReference type="Proteomes" id="UP000320913">
    <property type="component" value="Unassembled WGS sequence"/>
</dbReference>
<dbReference type="EMBL" id="VBOV01000090">
    <property type="protein sequence ID" value="TMQ59869.1"/>
    <property type="molecule type" value="Genomic_DNA"/>
</dbReference>
<dbReference type="AlphaFoldDB" id="A0A538T8B6"/>